<keyword evidence="3" id="KW-1185">Reference proteome</keyword>
<feature type="compositionally biased region" description="Basic residues" evidence="1">
    <location>
        <begin position="26"/>
        <end position="36"/>
    </location>
</feature>
<accession>E3QWE3</accession>
<dbReference type="EMBL" id="GG697389">
    <property type="protein sequence ID" value="EFQ35181.1"/>
    <property type="molecule type" value="Genomic_DNA"/>
</dbReference>
<dbReference type="Proteomes" id="UP000008782">
    <property type="component" value="Unassembled WGS sequence"/>
</dbReference>
<feature type="region of interest" description="Disordered" evidence="1">
    <location>
        <begin position="1"/>
        <end position="97"/>
    </location>
</feature>
<feature type="compositionally biased region" description="Basic and acidic residues" evidence="1">
    <location>
        <begin position="15"/>
        <end position="25"/>
    </location>
</feature>
<dbReference type="AlphaFoldDB" id="E3QWE3"/>
<name>E3QWE3_COLGM</name>
<evidence type="ECO:0000256" key="1">
    <source>
        <dbReference type="SAM" id="MobiDB-lite"/>
    </source>
</evidence>
<evidence type="ECO:0000313" key="3">
    <source>
        <dbReference type="Proteomes" id="UP000008782"/>
    </source>
</evidence>
<sequence length="254" mass="28106">MSRAADLQGSLPEQESLHQKEGKVSKKEKKRIRRKLKMDAKAEMIKQEDPEMVRQEQPVVKQEQIERSADADTAMDHDSESEWEGFPDPPTSPTHMSAVVSQSSVGSSVVVDEPAIEGKFGIGALQESIAHQFPGEPRPATHVLLDLLDGPALRGLAAPSRPGNHTVHQLALGTRLWFDDYRGKQIRLGVVRKNKDPVIDMSGGRRNGILWIRAIEASPSQPGQKPTKFRGIQFITADIRLYEKESAKTNGGIH</sequence>
<dbReference type="OrthoDB" id="4848802at2759"/>
<proteinExistence type="predicted"/>
<reference evidence="3" key="1">
    <citation type="journal article" date="2012" name="Nat. Genet.">
        <title>Lifestyle transitions in plant pathogenic Colletotrichum fungi deciphered by genome and transcriptome analyses.</title>
        <authorList>
            <person name="O'Connell R.J."/>
            <person name="Thon M.R."/>
            <person name="Hacquard S."/>
            <person name="Amyotte S.G."/>
            <person name="Kleemann J."/>
            <person name="Torres M.F."/>
            <person name="Damm U."/>
            <person name="Buiate E.A."/>
            <person name="Epstein L."/>
            <person name="Alkan N."/>
            <person name="Altmueller J."/>
            <person name="Alvarado-Balderrama L."/>
            <person name="Bauser C.A."/>
            <person name="Becker C."/>
            <person name="Birren B.W."/>
            <person name="Chen Z."/>
            <person name="Choi J."/>
            <person name="Crouch J.A."/>
            <person name="Duvick J.P."/>
            <person name="Farman M.A."/>
            <person name="Gan P."/>
            <person name="Heiman D."/>
            <person name="Henrissat B."/>
            <person name="Howard R.J."/>
            <person name="Kabbage M."/>
            <person name="Koch C."/>
            <person name="Kracher B."/>
            <person name="Kubo Y."/>
            <person name="Law A.D."/>
            <person name="Lebrun M.-H."/>
            <person name="Lee Y.-H."/>
            <person name="Miyara I."/>
            <person name="Moore N."/>
            <person name="Neumann U."/>
            <person name="Nordstroem K."/>
            <person name="Panaccione D.G."/>
            <person name="Panstruga R."/>
            <person name="Place M."/>
            <person name="Proctor R.H."/>
            <person name="Prusky D."/>
            <person name="Rech G."/>
            <person name="Reinhardt R."/>
            <person name="Rollins J.A."/>
            <person name="Rounsley S."/>
            <person name="Schardl C.L."/>
            <person name="Schwartz D.C."/>
            <person name="Shenoy N."/>
            <person name="Shirasu K."/>
            <person name="Sikhakolli U.R."/>
            <person name="Stueber K."/>
            <person name="Sukno S.A."/>
            <person name="Sweigard J.A."/>
            <person name="Takano Y."/>
            <person name="Takahara H."/>
            <person name="Trail F."/>
            <person name="van der Does H.C."/>
            <person name="Voll L.M."/>
            <person name="Will I."/>
            <person name="Young S."/>
            <person name="Zeng Q."/>
            <person name="Zhang J."/>
            <person name="Zhou S."/>
            <person name="Dickman M.B."/>
            <person name="Schulze-Lefert P."/>
            <person name="Ver Loren van Themaat E."/>
            <person name="Ma L.-J."/>
            <person name="Vaillancourt L.J."/>
        </authorList>
    </citation>
    <scope>NUCLEOTIDE SEQUENCE [LARGE SCALE GENOMIC DNA]</scope>
    <source>
        <strain evidence="3">M1.001 / M2 / FGSC 10212</strain>
    </source>
</reference>
<feature type="compositionally biased region" description="Basic and acidic residues" evidence="1">
    <location>
        <begin position="63"/>
        <end position="80"/>
    </location>
</feature>
<protein>
    <submittedName>
        <fullName evidence="2">Uncharacterized protein</fullName>
    </submittedName>
</protein>
<gene>
    <name evidence="2" type="ORF">GLRG_10325</name>
</gene>
<dbReference type="RefSeq" id="XP_008099201.1">
    <property type="nucleotide sequence ID" value="XM_008101010.1"/>
</dbReference>
<dbReference type="VEuPathDB" id="FungiDB:GLRG_10325"/>
<evidence type="ECO:0000313" key="2">
    <source>
        <dbReference type="EMBL" id="EFQ35181.1"/>
    </source>
</evidence>
<organism evidence="3">
    <name type="scientific">Colletotrichum graminicola (strain M1.001 / M2 / FGSC 10212)</name>
    <name type="common">Maize anthracnose fungus</name>
    <name type="synonym">Glomerella graminicola</name>
    <dbReference type="NCBI Taxonomy" id="645133"/>
    <lineage>
        <taxon>Eukaryota</taxon>
        <taxon>Fungi</taxon>
        <taxon>Dikarya</taxon>
        <taxon>Ascomycota</taxon>
        <taxon>Pezizomycotina</taxon>
        <taxon>Sordariomycetes</taxon>
        <taxon>Hypocreomycetidae</taxon>
        <taxon>Glomerellales</taxon>
        <taxon>Glomerellaceae</taxon>
        <taxon>Colletotrichum</taxon>
        <taxon>Colletotrichum graminicola species complex</taxon>
    </lineage>
</organism>
<feature type="compositionally biased region" description="Basic and acidic residues" evidence="1">
    <location>
        <begin position="37"/>
        <end position="54"/>
    </location>
</feature>
<dbReference type="GeneID" id="24415690"/>
<dbReference type="HOGENOM" id="CLU_1094192_0_0_1"/>
<dbReference type="eggNOG" id="ENOG502R9PX">
    <property type="taxonomic scope" value="Eukaryota"/>
</dbReference>